<sequence length="119" mass="13648">MRQLEDWRPEPSRRRRRCDLPSVEVTLLSYNPTFHPPRFLLASVGMTSLRAGGCRLVFHSSPRLKVWLYTGTQRRAFRSSVGVSFGWGLLNAEVVAQVHHIWPQVGQVKKDGEGDQMFL</sequence>
<dbReference type="MGI" id="MGI:3802048">
    <property type="gene designation" value="Gm16008"/>
</dbReference>
<proteinExistence type="evidence at transcript level"/>
<name>Q3V1W0_MOUSE</name>
<reference evidence="1" key="6">
    <citation type="submission" date="2004-03" db="EMBL/GenBank/DDBJ databases">
        <authorList>
            <person name="Arakawa T."/>
            <person name="Carninci P."/>
            <person name="Fukuda S."/>
            <person name="Hashizume W."/>
            <person name="Hayashida K."/>
            <person name="Hori F."/>
            <person name="Iida J."/>
            <person name="Imamura K."/>
            <person name="Imotani K."/>
            <person name="Itoh M."/>
            <person name="Kanagawa S."/>
            <person name="Kawai J."/>
            <person name="Kojima M."/>
            <person name="Konno H."/>
            <person name="Murata M."/>
            <person name="Nakamura M."/>
            <person name="Ninomiya N."/>
            <person name="Nishiyori H."/>
            <person name="Nomura K."/>
            <person name="Ohno M."/>
            <person name="Sakazume N."/>
            <person name="Sano H."/>
            <person name="Sasaki D."/>
            <person name="Shibata K."/>
            <person name="Shiraki T."/>
            <person name="Tagami M."/>
            <person name="Tagami Y."/>
            <person name="Waki K."/>
            <person name="Watahiki A."/>
            <person name="Muramatsu M."/>
            <person name="Hayashizaki Y."/>
        </authorList>
    </citation>
    <scope>NUCLEOTIDE SEQUENCE</scope>
    <source>
        <strain evidence="1">C57BL/6J</strain>
        <tissue evidence="1">Brain</tissue>
    </source>
</reference>
<reference evidence="1" key="8">
    <citation type="journal article" date="2005" name="Science">
        <title>Antisense Transcription in the Mammalian Transcriptome.</title>
        <authorList>
            <consortium name="RIKEN Genome Exploration Research Group and Genome Science Group (Genome Network Project Core Group) and the FANTOM Consortium"/>
        </authorList>
    </citation>
    <scope>NUCLEOTIDE SEQUENCE</scope>
    <source>
        <strain evidence="1">C57BL/6J</strain>
        <tissue evidence="1">Brain</tissue>
    </source>
</reference>
<reference evidence="1" key="1">
    <citation type="journal article" date="1999" name="Methods Enzymol.">
        <title>High-efficiency full-length cDNA cloning.</title>
        <authorList>
            <person name="Carninci P."/>
            <person name="Hayashizaki Y."/>
        </authorList>
    </citation>
    <scope>NUCLEOTIDE SEQUENCE</scope>
    <source>
        <strain evidence="1">C57BL/6J</strain>
        <tissue evidence="1">Brain</tissue>
    </source>
</reference>
<reference evidence="1" key="3">
    <citation type="journal article" date="2000" name="Genome Res.">
        <title>RIKEN integrated sequence analysis (RISA) system--384-format sequencing pipeline with 384 multicapillary sequencer.</title>
        <authorList>
            <person name="Shibata K."/>
            <person name="Itoh M."/>
            <person name="Aizawa K."/>
            <person name="Nagaoka S."/>
            <person name="Sasaki N."/>
            <person name="Carninci P."/>
            <person name="Konno H."/>
            <person name="Akiyama J."/>
            <person name="Nishi K."/>
            <person name="Kitsunai T."/>
            <person name="Tashiro H."/>
            <person name="Itoh M."/>
            <person name="Sumi N."/>
            <person name="Ishii Y."/>
            <person name="Nakamura S."/>
            <person name="Hazama M."/>
            <person name="Nishine T."/>
            <person name="Harada A."/>
            <person name="Yamamoto R."/>
            <person name="Matsumoto H."/>
            <person name="Sakaguchi S."/>
            <person name="Ikegami T."/>
            <person name="Kashiwagi K."/>
            <person name="Fujiwake S."/>
            <person name="Inoue K."/>
            <person name="Togawa Y."/>
            <person name="Izawa M."/>
            <person name="Ohara E."/>
            <person name="Watahiki M."/>
            <person name="Yoneda Y."/>
            <person name="Ishikawa T."/>
            <person name="Ozawa K."/>
            <person name="Tanaka T."/>
            <person name="Matsuura S."/>
            <person name="Kawai J."/>
            <person name="Okazaki Y."/>
            <person name="Muramatsu M."/>
            <person name="Inoue Y."/>
            <person name="Kira A."/>
            <person name="Hayashizaki Y."/>
        </authorList>
    </citation>
    <scope>NUCLEOTIDE SEQUENCE</scope>
    <source>
        <strain evidence="1">C57BL/6J</strain>
        <tissue evidence="1">Brain</tissue>
    </source>
</reference>
<dbReference type="EMBL" id="AK132218">
    <property type="protein sequence ID" value="BAE21039.1"/>
    <property type="molecule type" value="mRNA"/>
</dbReference>
<evidence type="ECO:0000313" key="2">
    <source>
        <dbReference type="MGI" id="MGI:3802048"/>
    </source>
</evidence>
<reference evidence="1" key="5">
    <citation type="journal article" date="2002" name="Nature">
        <title>Analysis of the mouse transcriptome based on functional annotation of 60,770 full-length cDNAs.</title>
        <authorList>
            <consortium name="The FANTOM Consortium and the RIKEN Genome Exploration Research Group Phase I and II Team"/>
        </authorList>
    </citation>
    <scope>NUCLEOTIDE SEQUENCE</scope>
    <source>
        <strain evidence="1">C57BL/6J</strain>
        <tissue evidence="1">Brain</tissue>
    </source>
</reference>
<accession>Q3V1W0</accession>
<protein>
    <submittedName>
        <fullName evidence="1">Uncharacterized protein</fullName>
    </submittedName>
</protein>
<reference evidence="1" key="7">
    <citation type="journal article" date="2005" name="Science">
        <title>The Transcriptional Landscape of the Mammalian Genome.</title>
        <authorList>
            <consortium name="The FANTOM Consortium"/>
            <consortium name="Riken Genome Exploration Research Group and Genome Science Group (Genome Network Project Core Group)"/>
        </authorList>
    </citation>
    <scope>NUCLEOTIDE SEQUENCE</scope>
    <source>
        <strain evidence="1">C57BL/6J</strain>
        <tissue evidence="1">Brain</tissue>
    </source>
</reference>
<reference evidence="1" key="4">
    <citation type="journal article" date="2001" name="Nature">
        <title>Functional annotation of a full-length mouse cDNA collection.</title>
        <authorList>
            <consortium name="The RIKEN Genome Exploration Research Group Phase II Team and the FANTOM Consortium"/>
        </authorList>
    </citation>
    <scope>NUCLEOTIDE SEQUENCE</scope>
    <source>
        <strain evidence="1">C57BL/6J</strain>
        <tissue evidence="1">Brain</tissue>
    </source>
</reference>
<dbReference type="AGR" id="MGI:3802048"/>
<reference evidence="1" key="2">
    <citation type="journal article" date="2000" name="Genome Res.">
        <title>Normalization and subtraction of cap-trapper-selected cDNAs to prepare full-length cDNA libraries for rapid discovery of new genes.</title>
        <authorList>
            <person name="Carninci P."/>
            <person name="Shibata Y."/>
            <person name="Hayatsu N."/>
            <person name="Sugahara Y."/>
            <person name="Shibata K."/>
            <person name="Itoh M."/>
            <person name="Konno H."/>
            <person name="Okazaki Y."/>
            <person name="Muramatsu M."/>
            <person name="Hayashizaki Y."/>
        </authorList>
    </citation>
    <scope>NUCLEOTIDE SEQUENCE</scope>
    <source>
        <strain evidence="1">C57BL/6J</strain>
        <tissue evidence="1">Brain</tissue>
    </source>
</reference>
<organism evidence="1">
    <name type="scientific">Mus musculus</name>
    <name type="common">Mouse</name>
    <dbReference type="NCBI Taxonomy" id="10090"/>
    <lineage>
        <taxon>Eukaryota</taxon>
        <taxon>Metazoa</taxon>
        <taxon>Chordata</taxon>
        <taxon>Craniata</taxon>
        <taxon>Vertebrata</taxon>
        <taxon>Euteleostomi</taxon>
        <taxon>Mammalia</taxon>
        <taxon>Eutheria</taxon>
        <taxon>Euarchontoglires</taxon>
        <taxon>Glires</taxon>
        <taxon>Rodentia</taxon>
        <taxon>Myomorpha</taxon>
        <taxon>Muroidea</taxon>
        <taxon>Muridae</taxon>
        <taxon>Murinae</taxon>
        <taxon>Mus</taxon>
        <taxon>Mus</taxon>
    </lineage>
</organism>
<evidence type="ECO:0000313" key="1">
    <source>
        <dbReference type="EMBL" id="BAE21039.1"/>
    </source>
</evidence>
<gene>
    <name evidence="2" type="primary">Gm16008</name>
</gene>
<dbReference type="AlphaFoldDB" id="Q3V1W0"/>